<feature type="compositionally biased region" description="Polar residues" evidence="11">
    <location>
        <begin position="411"/>
        <end position="424"/>
    </location>
</feature>
<evidence type="ECO:0000256" key="4">
    <source>
        <dbReference type="ARBA" id="ARBA00012350"/>
    </source>
</evidence>
<evidence type="ECO:0000256" key="2">
    <source>
        <dbReference type="ARBA" id="ARBA00004308"/>
    </source>
</evidence>
<dbReference type="SUPFAM" id="SSF48208">
    <property type="entry name" value="Six-hairpin glycosidases"/>
    <property type="match status" value="1"/>
</dbReference>
<comment type="catalytic activity">
    <reaction evidence="1 10">
        <text>Random hydrolysis of (1-&gt;6)-alpha-D-mannosidic linkages in unbranched (1-&gt;6)-mannans.</text>
        <dbReference type="EC" id="3.2.1.101"/>
    </reaction>
</comment>
<evidence type="ECO:0000256" key="1">
    <source>
        <dbReference type="ARBA" id="ARBA00001452"/>
    </source>
</evidence>
<gene>
    <name evidence="13" type="ORF">N7539_004526</name>
</gene>
<dbReference type="InterPro" id="IPR014480">
    <property type="entry name" value="Mannan-1_6-alpha_mannosidase"/>
</dbReference>
<evidence type="ECO:0000256" key="5">
    <source>
        <dbReference type="ARBA" id="ARBA00022729"/>
    </source>
</evidence>
<keyword evidence="9 10" id="KW-0326">Glycosidase</keyword>
<evidence type="ECO:0000313" key="14">
    <source>
        <dbReference type="Proteomes" id="UP001148312"/>
    </source>
</evidence>
<reference evidence="13" key="2">
    <citation type="journal article" date="2023" name="IMA Fungus">
        <title>Comparative genomic study of the Penicillium genus elucidates a diverse pangenome and 15 lateral gene transfer events.</title>
        <authorList>
            <person name="Petersen C."/>
            <person name="Sorensen T."/>
            <person name="Nielsen M.R."/>
            <person name="Sondergaard T.E."/>
            <person name="Sorensen J.L."/>
            <person name="Fitzpatrick D.A."/>
            <person name="Frisvad J.C."/>
            <person name="Nielsen K.L."/>
        </authorList>
    </citation>
    <scope>NUCLEOTIDE SEQUENCE</scope>
    <source>
        <strain evidence="13">IBT 30728</strain>
    </source>
</reference>
<organism evidence="13 14">
    <name type="scientific">Penicillium diatomitis</name>
    <dbReference type="NCBI Taxonomy" id="2819901"/>
    <lineage>
        <taxon>Eukaryota</taxon>
        <taxon>Fungi</taxon>
        <taxon>Dikarya</taxon>
        <taxon>Ascomycota</taxon>
        <taxon>Pezizomycotina</taxon>
        <taxon>Eurotiomycetes</taxon>
        <taxon>Eurotiomycetidae</taxon>
        <taxon>Eurotiales</taxon>
        <taxon>Aspergillaceae</taxon>
        <taxon>Penicillium</taxon>
    </lineage>
</organism>
<evidence type="ECO:0000256" key="3">
    <source>
        <dbReference type="ARBA" id="ARBA00009699"/>
    </source>
</evidence>
<evidence type="ECO:0000256" key="6">
    <source>
        <dbReference type="ARBA" id="ARBA00022801"/>
    </source>
</evidence>
<evidence type="ECO:0000256" key="8">
    <source>
        <dbReference type="ARBA" id="ARBA00023180"/>
    </source>
</evidence>
<keyword evidence="5 12" id="KW-0732">Signal</keyword>
<proteinExistence type="inferred from homology"/>
<dbReference type="EC" id="3.2.1.101" evidence="4 10"/>
<protein>
    <recommendedName>
        <fullName evidence="4 10">Mannan endo-1,6-alpha-mannosidase</fullName>
        <ecNumber evidence="4 10">3.2.1.101</ecNumber>
    </recommendedName>
</protein>
<evidence type="ECO:0000256" key="10">
    <source>
        <dbReference type="PIRNR" id="PIRNR016302"/>
    </source>
</evidence>
<dbReference type="GO" id="GO:0016052">
    <property type="term" value="P:carbohydrate catabolic process"/>
    <property type="evidence" value="ECO:0007669"/>
    <property type="project" value="InterPro"/>
</dbReference>
<dbReference type="RefSeq" id="XP_056791669.1">
    <property type="nucleotide sequence ID" value="XM_056934128.1"/>
</dbReference>
<keyword evidence="7" id="KW-0472">Membrane</keyword>
<evidence type="ECO:0000256" key="12">
    <source>
        <dbReference type="SAM" id="SignalP"/>
    </source>
</evidence>
<comment type="similarity">
    <text evidence="3 10">Belongs to the glycosyl hydrolase 76 family.</text>
</comment>
<dbReference type="InterPro" id="IPR008928">
    <property type="entry name" value="6-hairpin_glycosidase_sf"/>
</dbReference>
<dbReference type="AlphaFoldDB" id="A0A9W9XE30"/>
<sequence length="468" mass="51561">MHMPGSFSICAAVLYALTLGGYSAHAIQLDIHNEQSIKDAAATATWGMMTYYHGNETGQIPGAFPDKWWEGSALFYALLNYWHFTGDTTYNDELSVGLQWQSGSNGDYLPSNYSHFLGNDDQMFWGLAAMTAAELKFPDVKHGFSWLSLAQGVFNSQKGRWNTTMCGGGLTWQMFPYQGGGYTMKNAISNGGFFQLAARLARYTGDSEYSDWAKKTWDWSCSTPLVNNQTWLVLDSTEGTDGFTAEPRWLLEFWTRCPSDIFELYRADIILFSFRTKTGDQQWYTALDGLLNRTLATFFPEKTGYVMEEILCEPRQICNNNEVLFKGLLSTWFSYIAIIVPSTYDRIMPKLQIAAVAAAASCTGQGNNACGVRWYESKYDGHPGMEQQISVSQVLSANLLPFVQTSKSVAPVTSSTGGDSQSNPDAGLTNPVVKKGPDPISTGDKAGAGILTVVLAVTWAAMMAYAAI</sequence>
<dbReference type="Pfam" id="PF03663">
    <property type="entry name" value="Glyco_hydro_76"/>
    <property type="match status" value="1"/>
</dbReference>
<keyword evidence="8" id="KW-0325">Glycoprotein</keyword>
<evidence type="ECO:0000256" key="11">
    <source>
        <dbReference type="SAM" id="MobiDB-lite"/>
    </source>
</evidence>
<evidence type="ECO:0000256" key="9">
    <source>
        <dbReference type="ARBA" id="ARBA00023295"/>
    </source>
</evidence>
<reference evidence="13" key="1">
    <citation type="submission" date="2022-12" db="EMBL/GenBank/DDBJ databases">
        <authorList>
            <person name="Petersen C."/>
        </authorList>
    </citation>
    <scope>NUCLEOTIDE SEQUENCE</scope>
    <source>
        <strain evidence="13">IBT 30728</strain>
    </source>
</reference>
<dbReference type="PANTHER" id="PTHR12145">
    <property type="entry name" value="MANNAN ENDO-1,6-ALPHA-MANNOSIDASE DCW1"/>
    <property type="match status" value="1"/>
</dbReference>
<dbReference type="GeneID" id="81624377"/>
<feature type="signal peptide" evidence="12">
    <location>
        <begin position="1"/>
        <end position="26"/>
    </location>
</feature>
<dbReference type="Proteomes" id="UP001148312">
    <property type="component" value="Unassembled WGS sequence"/>
</dbReference>
<keyword evidence="14" id="KW-1185">Reference proteome</keyword>
<keyword evidence="6 10" id="KW-0378">Hydrolase</keyword>
<feature type="chain" id="PRO_5040726752" description="Mannan endo-1,6-alpha-mannosidase" evidence="12">
    <location>
        <begin position="27"/>
        <end position="468"/>
    </location>
</feature>
<dbReference type="InterPro" id="IPR005198">
    <property type="entry name" value="Glyco_hydro_76"/>
</dbReference>
<dbReference type="EMBL" id="JAPWDQ010000004">
    <property type="protein sequence ID" value="KAJ5489636.1"/>
    <property type="molecule type" value="Genomic_DNA"/>
</dbReference>
<evidence type="ECO:0000256" key="7">
    <source>
        <dbReference type="ARBA" id="ARBA00023136"/>
    </source>
</evidence>
<comment type="caution">
    <text evidence="13">The sequence shown here is derived from an EMBL/GenBank/DDBJ whole genome shotgun (WGS) entry which is preliminary data.</text>
</comment>
<dbReference type="PANTHER" id="PTHR12145:SF37">
    <property type="entry name" value="MANNAN ENDO-1,6-ALPHA-MANNOSIDASE"/>
    <property type="match status" value="1"/>
</dbReference>
<evidence type="ECO:0000313" key="13">
    <source>
        <dbReference type="EMBL" id="KAJ5489636.1"/>
    </source>
</evidence>
<dbReference type="GO" id="GO:0008496">
    <property type="term" value="F:mannan endo-1,6-alpha-mannosidase activity"/>
    <property type="evidence" value="ECO:0007669"/>
    <property type="project" value="UniProtKB-UniRule"/>
</dbReference>
<comment type="subcellular location">
    <subcellularLocation>
        <location evidence="2">Endomembrane system</location>
    </subcellularLocation>
</comment>
<dbReference type="GO" id="GO:0012505">
    <property type="term" value="C:endomembrane system"/>
    <property type="evidence" value="ECO:0007669"/>
    <property type="project" value="UniProtKB-SubCell"/>
</dbReference>
<dbReference type="PIRSF" id="PIRSF016302">
    <property type="entry name" value="Man_a_manosd"/>
    <property type="match status" value="1"/>
</dbReference>
<feature type="region of interest" description="Disordered" evidence="11">
    <location>
        <begin position="411"/>
        <end position="440"/>
    </location>
</feature>
<dbReference type="Gene3D" id="1.50.10.20">
    <property type="match status" value="1"/>
</dbReference>
<dbReference type="GO" id="GO:0009272">
    <property type="term" value="P:fungal-type cell wall biogenesis"/>
    <property type="evidence" value="ECO:0007669"/>
    <property type="project" value="TreeGrafter"/>
</dbReference>
<accession>A0A9W9XE30</accession>
<name>A0A9W9XE30_9EURO</name>
<dbReference type="FunFam" id="1.50.10.20:FF:000006">
    <property type="entry name" value="Mannan endo-1,6-alpha-mannosidase"/>
    <property type="match status" value="1"/>
</dbReference>